<dbReference type="PROSITE" id="PS00715">
    <property type="entry name" value="SIGMA70_1"/>
    <property type="match status" value="1"/>
</dbReference>
<dbReference type="InterPro" id="IPR009042">
    <property type="entry name" value="RNA_pol_sigma70_r1_2"/>
</dbReference>
<dbReference type="STRING" id="123214.PERMA_0173"/>
<comment type="function">
    <text evidence="5">Sigma factors are initiation factors that promote the attachment of RNA polymerase to specific initiation sites and are then released.</text>
</comment>
<keyword evidence="1 5" id="KW-0805">Transcription regulation</keyword>
<feature type="domain" description="RNA polymerase sigma-70" evidence="6">
    <location>
        <begin position="70"/>
        <end position="83"/>
    </location>
</feature>
<proteinExistence type="inferred from homology"/>
<feature type="domain" description="RNA polymerase sigma-70" evidence="7">
    <location>
        <begin position="245"/>
        <end position="271"/>
    </location>
</feature>
<dbReference type="RefSeq" id="WP_012676374.1">
    <property type="nucleotide sequence ID" value="NC_012440.1"/>
</dbReference>
<evidence type="ECO:0000256" key="4">
    <source>
        <dbReference type="ARBA" id="ARBA00023163"/>
    </source>
</evidence>
<evidence type="ECO:0000259" key="7">
    <source>
        <dbReference type="PROSITE" id="PS00716"/>
    </source>
</evidence>
<reference evidence="8 9" key="1">
    <citation type="journal article" date="2009" name="J. Bacteriol.">
        <title>Complete and draft genome sequences of six members of the Aquificales.</title>
        <authorList>
            <person name="Reysenbach A.L."/>
            <person name="Hamamura N."/>
            <person name="Podar M."/>
            <person name="Griffiths E."/>
            <person name="Ferreira S."/>
            <person name="Hochstein R."/>
            <person name="Heidelberg J."/>
            <person name="Johnson J."/>
            <person name="Mead D."/>
            <person name="Pohorille A."/>
            <person name="Sarmiento M."/>
            <person name="Schweighofer K."/>
            <person name="Seshadri R."/>
            <person name="Voytek M.A."/>
        </authorList>
    </citation>
    <scope>NUCLEOTIDE SEQUENCE [LARGE SCALE GENOMIC DNA]</scope>
    <source>
        <strain evidence="9">DSM 14350 / EX-H1</strain>
    </source>
</reference>
<evidence type="ECO:0000256" key="2">
    <source>
        <dbReference type="ARBA" id="ARBA00023082"/>
    </source>
</evidence>
<dbReference type="SUPFAM" id="SSF88946">
    <property type="entry name" value="Sigma2 domain of RNA polymerase sigma factors"/>
    <property type="match status" value="1"/>
</dbReference>
<dbReference type="PANTHER" id="PTHR30603">
    <property type="entry name" value="RNA POLYMERASE SIGMA FACTOR RPO"/>
    <property type="match status" value="1"/>
</dbReference>
<dbReference type="CDD" id="cd06171">
    <property type="entry name" value="Sigma70_r4"/>
    <property type="match status" value="1"/>
</dbReference>
<dbReference type="EMBL" id="CP001230">
    <property type="protein sequence ID" value="ACO04136.1"/>
    <property type="molecule type" value="Genomic_DNA"/>
</dbReference>
<dbReference type="KEGG" id="pmx:PERMA_0173"/>
<dbReference type="NCBIfam" id="TIGR02937">
    <property type="entry name" value="sigma70-ECF"/>
    <property type="match status" value="1"/>
</dbReference>
<dbReference type="Gene3D" id="1.10.10.10">
    <property type="entry name" value="Winged helix-like DNA-binding domain superfamily/Winged helix DNA-binding domain"/>
    <property type="match status" value="2"/>
</dbReference>
<dbReference type="InterPro" id="IPR013324">
    <property type="entry name" value="RNA_pol_sigma_r3/r4-like"/>
</dbReference>
<dbReference type="PIRSF" id="PIRSF000770">
    <property type="entry name" value="RNA_pol_sigma-SigE/K"/>
    <property type="match status" value="1"/>
</dbReference>
<name>C0QTF6_PERMH</name>
<gene>
    <name evidence="8" type="ordered locus">PERMA_0173</name>
</gene>
<dbReference type="InterPro" id="IPR007624">
    <property type="entry name" value="RNA_pol_sigma70_r3"/>
</dbReference>
<dbReference type="AlphaFoldDB" id="C0QTF6"/>
<keyword evidence="9" id="KW-1185">Reference proteome</keyword>
<evidence type="ECO:0000256" key="1">
    <source>
        <dbReference type="ARBA" id="ARBA00023015"/>
    </source>
</evidence>
<dbReference type="Pfam" id="PF04539">
    <property type="entry name" value="Sigma70_r3"/>
    <property type="match status" value="1"/>
</dbReference>
<keyword evidence="2 5" id="KW-0731">Sigma factor</keyword>
<dbReference type="InterPro" id="IPR007627">
    <property type="entry name" value="RNA_pol_sigma70_r2"/>
</dbReference>
<evidence type="ECO:0000259" key="6">
    <source>
        <dbReference type="PROSITE" id="PS00715"/>
    </source>
</evidence>
<keyword evidence="4 5" id="KW-0804">Transcription</keyword>
<dbReference type="PROSITE" id="PS00716">
    <property type="entry name" value="SIGMA70_2"/>
    <property type="match status" value="1"/>
</dbReference>
<evidence type="ECO:0000256" key="5">
    <source>
        <dbReference type="RuleBase" id="RU362124"/>
    </source>
</evidence>
<dbReference type="PRINTS" id="PR00046">
    <property type="entry name" value="SIGMA70FCT"/>
</dbReference>
<dbReference type="GO" id="GO:0016987">
    <property type="term" value="F:sigma factor activity"/>
    <property type="evidence" value="ECO:0007669"/>
    <property type="project" value="UniProtKB-KW"/>
</dbReference>
<dbReference type="PaxDb" id="123214-PERMA_0173"/>
<dbReference type="PANTHER" id="PTHR30603:SF47">
    <property type="entry name" value="RNA POLYMERASE SIGMA FACTOR SIGD, CHLOROPLASTIC"/>
    <property type="match status" value="1"/>
</dbReference>
<dbReference type="GO" id="GO:0003677">
    <property type="term" value="F:DNA binding"/>
    <property type="evidence" value="ECO:0007669"/>
    <property type="project" value="UniProtKB-KW"/>
</dbReference>
<evidence type="ECO:0000256" key="3">
    <source>
        <dbReference type="ARBA" id="ARBA00023125"/>
    </source>
</evidence>
<dbReference type="HOGENOM" id="CLU_014793_3_5_0"/>
<dbReference type="InterPro" id="IPR050239">
    <property type="entry name" value="Sigma-70_RNA_pol_init_factors"/>
</dbReference>
<sequence length="285" mass="33384">MRKFKYEEGITYYLNSISKIPLLSPEEEKEIAKKAKEGDKEALEKLIKSNLRFVVNVAKNYTGYGIPFQELISAGNIGLIEAAKRFDPERGVRFISYAIWWIKQSILQTIQSQKDIIKIPQKTQNLSMKIDTAYLELKERLNREPKYSEIKEYLKEHENIDIDEETIENYLLIKRHSVSLDTPVDMDEGTFFIDLISKHSTKDIEENIVRESIEKEIEYILSHLSERERFIIVNRFGLNGEEPKTLREIGKELGISRERVRQIEIRALKKIRALATKKHLKDLLS</sequence>
<protein>
    <recommendedName>
        <fullName evidence="5">RNA polymerase sigma factor</fullName>
    </recommendedName>
</protein>
<dbReference type="OrthoDB" id="9809557at2"/>
<dbReference type="Gene3D" id="1.20.120.1810">
    <property type="match status" value="1"/>
</dbReference>
<dbReference type="SUPFAM" id="SSF88659">
    <property type="entry name" value="Sigma3 and sigma4 domains of RNA polymerase sigma factors"/>
    <property type="match status" value="2"/>
</dbReference>
<evidence type="ECO:0000313" key="8">
    <source>
        <dbReference type="EMBL" id="ACO04136.1"/>
    </source>
</evidence>
<dbReference type="Pfam" id="PF04545">
    <property type="entry name" value="Sigma70_r4"/>
    <property type="match status" value="1"/>
</dbReference>
<dbReference type="Proteomes" id="UP000001366">
    <property type="component" value="Chromosome"/>
</dbReference>
<dbReference type="eggNOG" id="COG0568">
    <property type="taxonomic scope" value="Bacteria"/>
</dbReference>
<keyword evidence="3 5" id="KW-0238">DNA-binding</keyword>
<evidence type="ECO:0000313" key="9">
    <source>
        <dbReference type="Proteomes" id="UP000001366"/>
    </source>
</evidence>
<organism evidence="8 9">
    <name type="scientific">Persephonella marina (strain DSM 14350 / EX-H1)</name>
    <dbReference type="NCBI Taxonomy" id="123214"/>
    <lineage>
        <taxon>Bacteria</taxon>
        <taxon>Pseudomonadati</taxon>
        <taxon>Aquificota</taxon>
        <taxon>Aquificia</taxon>
        <taxon>Aquificales</taxon>
        <taxon>Hydrogenothermaceae</taxon>
        <taxon>Persephonella</taxon>
    </lineage>
</organism>
<comment type="similarity">
    <text evidence="5">Belongs to the sigma-70 factor family.</text>
</comment>
<dbReference type="GO" id="GO:0006352">
    <property type="term" value="P:DNA-templated transcription initiation"/>
    <property type="evidence" value="ECO:0007669"/>
    <property type="project" value="InterPro"/>
</dbReference>
<dbReference type="InterPro" id="IPR014284">
    <property type="entry name" value="RNA_pol_sigma-70_dom"/>
</dbReference>
<dbReference type="Pfam" id="PF00140">
    <property type="entry name" value="Sigma70_r1_2"/>
    <property type="match status" value="1"/>
</dbReference>
<dbReference type="InterPro" id="IPR036388">
    <property type="entry name" value="WH-like_DNA-bd_sf"/>
</dbReference>
<dbReference type="InterPro" id="IPR013325">
    <property type="entry name" value="RNA_pol_sigma_r2"/>
</dbReference>
<dbReference type="Pfam" id="PF04542">
    <property type="entry name" value="Sigma70_r2"/>
    <property type="match status" value="1"/>
</dbReference>
<accession>C0QTF6</accession>
<dbReference type="InterPro" id="IPR000943">
    <property type="entry name" value="RNA_pol_sigma70"/>
</dbReference>
<dbReference type="InterPro" id="IPR007630">
    <property type="entry name" value="RNA_pol_sigma70_r4"/>
</dbReference>